<keyword evidence="2" id="KW-1185">Reference proteome</keyword>
<reference evidence="1 2" key="1">
    <citation type="submission" date="2024-10" db="EMBL/GenBank/DDBJ databases">
        <title>The Natural Products Discovery Center: Release of the First 8490 Sequenced Strains for Exploring Actinobacteria Biosynthetic Diversity.</title>
        <authorList>
            <person name="Kalkreuter E."/>
            <person name="Kautsar S.A."/>
            <person name="Yang D."/>
            <person name="Bader C.D."/>
            <person name="Teijaro C.N."/>
            <person name="Fluegel L."/>
            <person name="Davis C.M."/>
            <person name="Simpson J.R."/>
            <person name="Lauterbach L."/>
            <person name="Steele A.D."/>
            <person name="Gui C."/>
            <person name="Meng S."/>
            <person name="Li G."/>
            <person name="Viehrig K."/>
            <person name="Ye F."/>
            <person name="Su P."/>
            <person name="Kiefer A.F."/>
            <person name="Nichols A."/>
            <person name="Cepeda A.J."/>
            <person name="Yan W."/>
            <person name="Fan B."/>
            <person name="Jiang Y."/>
            <person name="Adhikari A."/>
            <person name="Zheng C.-J."/>
            <person name="Schuster L."/>
            <person name="Cowan T.M."/>
            <person name="Smanski M.J."/>
            <person name="Chevrette M.G."/>
            <person name="De Carvalho L.P.S."/>
            <person name="Shen B."/>
        </authorList>
    </citation>
    <scope>NUCLEOTIDE SEQUENCE [LARGE SCALE GENOMIC DNA]</scope>
    <source>
        <strain evidence="1 2">NPDC018013</strain>
    </source>
</reference>
<evidence type="ECO:0000313" key="2">
    <source>
        <dbReference type="Proteomes" id="UP001610990"/>
    </source>
</evidence>
<accession>A0ABW7RFN4</accession>
<proteinExistence type="predicted"/>
<dbReference type="Pfam" id="PF13384">
    <property type="entry name" value="HTH_23"/>
    <property type="match status" value="1"/>
</dbReference>
<dbReference type="EMBL" id="JBIRGH010000012">
    <property type="protein sequence ID" value="MFH8586868.1"/>
    <property type="molecule type" value="Genomic_DNA"/>
</dbReference>
<evidence type="ECO:0000313" key="1">
    <source>
        <dbReference type="EMBL" id="MFH8586868.1"/>
    </source>
</evidence>
<name>A0ABW7RFN4_9ACTN</name>
<sequence>MRYAQGGGLTDAGRGARERIRLEAVKRFGRGEKNREIAAVLRVSERSVERWRRAWRERGEAGALTKG</sequence>
<comment type="caution">
    <text evidence="1">The sequence shown here is derived from an EMBL/GenBank/DDBJ whole genome shotgun (WGS) entry which is preliminary data.</text>
</comment>
<organism evidence="1 2">
    <name type="scientific">Streptomyces celluloflavus</name>
    <dbReference type="NCBI Taxonomy" id="58344"/>
    <lineage>
        <taxon>Bacteria</taxon>
        <taxon>Bacillati</taxon>
        <taxon>Actinomycetota</taxon>
        <taxon>Actinomycetes</taxon>
        <taxon>Kitasatosporales</taxon>
        <taxon>Streptomycetaceae</taxon>
        <taxon>Streptomyces</taxon>
    </lineage>
</organism>
<dbReference type="RefSeq" id="WP_397673941.1">
    <property type="nucleotide sequence ID" value="NZ_JBIRGH010000012.1"/>
</dbReference>
<dbReference type="InterPro" id="IPR009057">
    <property type="entry name" value="Homeodomain-like_sf"/>
</dbReference>
<dbReference type="Proteomes" id="UP001610990">
    <property type="component" value="Unassembled WGS sequence"/>
</dbReference>
<protein>
    <submittedName>
        <fullName evidence="1">Helix-turn-helix domain-containing protein</fullName>
    </submittedName>
</protein>
<dbReference type="SUPFAM" id="SSF46689">
    <property type="entry name" value="Homeodomain-like"/>
    <property type="match status" value="1"/>
</dbReference>
<gene>
    <name evidence="1" type="ORF">ACH4GP_21110</name>
</gene>